<evidence type="ECO:0000256" key="1">
    <source>
        <dbReference type="ARBA" id="ARBA00004141"/>
    </source>
</evidence>
<feature type="transmembrane region" description="Helical" evidence="5">
    <location>
        <begin position="168"/>
        <end position="186"/>
    </location>
</feature>
<reference evidence="7 8" key="1">
    <citation type="submission" date="2014-02" db="EMBL/GenBank/DDBJ databases">
        <title>Single nucleus genome sequencing reveals high similarity among nuclei of an endomycorrhizal fungus.</title>
        <authorList>
            <person name="Lin K."/>
            <person name="Geurts R."/>
            <person name="Zhang Z."/>
            <person name="Limpens E."/>
            <person name="Saunders D.G."/>
            <person name="Mu D."/>
            <person name="Pang E."/>
            <person name="Cao H."/>
            <person name="Cha H."/>
            <person name="Lin T."/>
            <person name="Zhou Q."/>
            <person name="Shang Y."/>
            <person name="Li Y."/>
            <person name="Ivanov S."/>
            <person name="Sharma T."/>
            <person name="Velzen R.V."/>
            <person name="Ruijter N.D."/>
            <person name="Aanen D.K."/>
            <person name="Win J."/>
            <person name="Kamoun S."/>
            <person name="Bisseling T."/>
            <person name="Huang S."/>
        </authorList>
    </citation>
    <scope>NUCLEOTIDE SEQUENCE [LARGE SCALE GENOMIC DNA]</scope>
    <source>
        <strain evidence="8">DAOM197198w</strain>
    </source>
</reference>
<feature type="domain" description="Ion transport" evidence="6">
    <location>
        <begin position="137"/>
        <end position="264"/>
    </location>
</feature>
<dbReference type="InterPro" id="IPR005821">
    <property type="entry name" value="Ion_trans_dom"/>
</dbReference>
<feature type="transmembrane region" description="Helical" evidence="5">
    <location>
        <begin position="232"/>
        <end position="252"/>
    </location>
</feature>
<protein>
    <recommendedName>
        <fullName evidence="6">Ion transport domain-containing protein</fullName>
    </recommendedName>
</protein>
<dbReference type="Proteomes" id="UP000022910">
    <property type="component" value="Unassembled WGS sequence"/>
</dbReference>
<evidence type="ECO:0000259" key="6">
    <source>
        <dbReference type="Pfam" id="PF00520"/>
    </source>
</evidence>
<evidence type="ECO:0000313" key="7">
    <source>
        <dbReference type="EMBL" id="EXX67326.1"/>
    </source>
</evidence>
<keyword evidence="2 5" id="KW-0812">Transmembrane</keyword>
<gene>
    <name evidence="7" type="ORF">RirG_115410</name>
</gene>
<evidence type="ECO:0000256" key="4">
    <source>
        <dbReference type="ARBA" id="ARBA00023136"/>
    </source>
</evidence>
<accession>A0A015L4C1</accession>
<evidence type="ECO:0000256" key="2">
    <source>
        <dbReference type="ARBA" id="ARBA00022692"/>
    </source>
</evidence>
<evidence type="ECO:0000256" key="5">
    <source>
        <dbReference type="SAM" id="Phobius"/>
    </source>
</evidence>
<dbReference type="HOGENOM" id="CLU_700473_0_0_1"/>
<evidence type="ECO:0000256" key="3">
    <source>
        <dbReference type="ARBA" id="ARBA00022989"/>
    </source>
</evidence>
<organism evidence="7 8">
    <name type="scientific">Rhizophagus irregularis (strain DAOM 197198w)</name>
    <name type="common">Glomus intraradices</name>
    <dbReference type="NCBI Taxonomy" id="1432141"/>
    <lineage>
        <taxon>Eukaryota</taxon>
        <taxon>Fungi</taxon>
        <taxon>Fungi incertae sedis</taxon>
        <taxon>Mucoromycota</taxon>
        <taxon>Glomeromycotina</taxon>
        <taxon>Glomeromycetes</taxon>
        <taxon>Glomerales</taxon>
        <taxon>Glomeraceae</taxon>
        <taxon>Rhizophagus</taxon>
    </lineage>
</organism>
<sequence>MSHIGWMLNVTKILPDLSKLSNHDYYGNYMDSLLFKPCFGEMKYNFPIKRFQKLSVCENTLKVYVPVTALISTNLSNILRYKKVRHEELHNLYMVPITNFTTHNHNSKVEVKFKKEIIHLLRMILFPPGYKSLEETSFSPFLRIKKSEKAFFSIPAMEAVINSRWPQAMTYLMLPLGMFFFAYPSLLTKEDLTSTEASQDKPLDTIWDAVLSMYYLNTNNLDDYSNYWPFKLLVFTANIVIVLVLLNMIIALMNDTFNKAKEDSNLGLMMYRTELIDDFERLEIPFINFKLYNSPYICYLQDPDLMKKWMEKSQKLRESKLYSWFDESVDNDNVSKENRTYYDKVNFTPWYELISGSKNQVPFTTLEDHETLWF</sequence>
<dbReference type="EMBL" id="JEMT01017844">
    <property type="protein sequence ID" value="EXX67326.1"/>
    <property type="molecule type" value="Genomic_DNA"/>
</dbReference>
<comment type="caution">
    <text evidence="7">The sequence shown here is derived from an EMBL/GenBank/DDBJ whole genome shotgun (WGS) entry which is preliminary data.</text>
</comment>
<comment type="subcellular location">
    <subcellularLocation>
        <location evidence="1">Membrane</location>
        <topology evidence="1">Multi-pass membrane protein</topology>
    </subcellularLocation>
</comment>
<keyword evidence="3 5" id="KW-1133">Transmembrane helix</keyword>
<keyword evidence="8" id="KW-1185">Reference proteome</keyword>
<proteinExistence type="predicted"/>
<dbReference type="AlphaFoldDB" id="A0A015L4C1"/>
<dbReference type="STRING" id="1432141.A0A015L4C1"/>
<name>A0A015L4C1_RHIIW</name>
<keyword evidence="4 5" id="KW-0472">Membrane</keyword>
<dbReference type="Pfam" id="PF00520">
    <property type="entry name" value="Ion_trans"/>
    <property type="match status" value="1"/>
</dbReference>
<evidence type="ECO:0000313" key="8">
    <source>
        <dbReference type="Proteomes" id="UP000022910"/>
    </source>
</evidence>